<dbReference type="GO" id="GO:0003964">
    <property type="term" value="F:RNA-directed DNA polymerase activity"/>
    <property type="evidence" value="ECO:0007669"/>
    <property type="project" value="UniProtKB-KW"/>
</dbReference>
<evidence type="ECO:0000313" key="20">
    <source>
        <dbReference type="EMBL" id="KZS20562.1"/>
    </source>
</evidence>
<evidence type="ECO:0000256" key="15">
    <source>
        <dbReference type="PROSITE-ProRule" id="PRU00047"/>
    </source>
</evidence>
<name>A0A162RJJ9_9CRUS</name>
<evidence type="ECO:0000256" key="14">
    <source>
        <dbReference type="ARBA" id="ARBA00023268"/>
    </source>
</evidence>
<evidence type="ECO:0000256" key="8">
    <source>
        <dbReference type="ARBA" id="ARBA00022801"/>
    </source>
</evidence>
<dbReference type="InterPro" id="IPR021109">
    <property type="entry name" value="Peptidase_aspartic_dom_sf"/>
</dbReference>
<dbReference type="InterPro" id="IPR001969">
    <property type="entry name" value="Aspartic_peptidase_AS"/>
</dbReference>
<dbReference type="Proteomes" id="UP000076858">
    <property type="component" value="Unassembled WGS sequence"/>
</dbReference>
<evidence type="ECO:0000256" key="7">
    <source>
        <dbReference type="ARBA" id="ARBA00022759"/>
    </source>
</evidence>
<dbReference type="InterPro" id="IPR001584">
    <property type="entry name" value="Integrase_cat-core"/>
</dbReference>
<evidence type="ECO:0000313" key="21">
    <source>
        <dbReference type="Proteomes" id="UP000076858"/>
    </source>
</evidence>
<keyword evidence="6" id="KW-0064">Aspartyl protease</keyword>
<evidence type="ECO:0000256" key="5">
    <source>
        <dbReference type="ARBA" id="ARBA00022722"/>
    </source>
</evidence>
<dbReference type="SUPFAM" id="SSF57756">
    <property type="entry name" value="Retrovirus zinc finger-like domains"/>
    <property type="match status" value="1"/>
</dbReference>
<dbReference type="PROSITE" id="PS00141">
    <property type="entry name" value="ASP_PROTEASE"/>
    <property type="match status" value="1"/>
</dbReference>
<evidence type="ECO:0000256" key="10">
    <source>
        <dbReference type="ARBA" id="ARBA00022884"/>
    </source>
</evidence>
<dbReference type="Gene3D" id="1.10.340.70">
    <property type="match status" value="1"/>
</dbReference>
<evidence type="ECO:0000259" key="19">
    <source>
        <dbReference type="PROSITE" id="PS50994"/>
    </source>
</evidence>
<keyword evidence="13" id="KW-0238">DNA-binding</keyword>
<dbReference type="EMBL" id="LRGB01000149">
    <property type="protein sequence ID" value="KZS20562.1"/>
    <property type="molecule type" value="Genomic_DNA"/>
</dbReference>
<dbReference type="Pfam" id="PF00665">
    <property type="entry name" value="rve"/>
    <property type="match status" value="1"/>
</dbReference>
<keyword evidence="15" id="KW-0479">Metal-binding</keyword>
<proteinExistence type="predicted"/>
<keyword evidence="14" id="KW-0511">Multifunctional enzyme</keyword>
<dbReference type="PROSITE" id="PS50158">
    <property type="entry name" value="ZF_CCHC"/>
    <property type="match status" value="1"/>
</dbReference>
<keyword evidence="8" id="KW-0378">Hydrolase</keyword>
<dbReference type="OrthoDB" id="6382106at2759"/>
<dbReference type="InterPro" id="IPR050951">
    <property type="entry name" value="Retrovirus_Pol_polyprotein"/>
</dbReference>
<keyword evidence="21" id="KW-1185">Reference proteome</keyword>
<keyword evidence="16" id="KW-0175">Coiled coil</keyword>
<dbReference type="CDD" id="cd01647">
    <property type="entry name" value="RT_LTR"/>
    <property type="match status" value="1"/>
</dbReference>
<dbReference type="Gene3D" id="3.30.70.270">
    <property type="match status" value="2"/>
</dbReference>
<dbReference type="STRING" id="35525.A0A162RJJ9"/>
<dbReference type="InterPro" id="IPR036397">
    <property type="entry name" value="RNaseH_sf"/>
</dbReference>
<keyword evidence="11" id="KW-0229">DNA integration</keyword>
<dbReference type="EC" id="2.7.7.49" evidence="1"/>
<dbReference type="GO" id="GO:0015074">
    <property type="term" value="P:DNA integration"/>
    <property type="evidence" value="ECO:0007669"/>
    <property type="project" value="UniProtKB-KW"/>
</dbReference>
<evidence type="ECO:0000256" key="12">
    <source>
        <dbReference type="ARBA" id="ARBA00022918"/>
    </source>
</evidence>
<dbReference type="InterPro" id="IPR043128">
    <property type="entry name" value="Rev_trsase/Diguanyl_cyclase"/>
</dbReference>
<evidence type="ECO:0000256" key="9">
    <source>
        <dbReference type="ARBA" id="ARBA00022842"/>
    </source>
</evidence>
<dbReference type="PANTHER" id="PTHR37984">
    <property type="entry name" value="PROTEIN CBG26694"/>
    <property type="match status" value="1"/>
</dbReference>
<dbReference type="SUPFAM" id="SSF56672">
    <property type="entry name" value="DNA/RNA polymerases"/>
    <property type="match status" value="1"/>
</dbReference>
<feature type="domain" description="Integrase catalytic" evidence="19">
    <location>
        <begin position="1018"/>
        <end position="1181"/>
    </location>
</feature>
<dbReference type="GO" id="GO:0004190">
    <property type="term" value="F:aspartic-type endopeptidase activity"/>
    <property type="evidence" value="ECO:0007669"/>
    <property type="project" value="UniProtKB-KW"/>
</dbReference>
<dbReference type="Gene3D" id="4.10.60.10">
    <property type="entry name" value="Zinc finger, CCHC-type"/>
    <property type="match status" value="1"/>
</dbReference>
<dbReference type="InterPro" id="IPR001878">
    <property type="entry name" value="Znf_CCHC"/>
</dbReference>
<keyword evidence="5" id="KW-0540">Nuclease</keyword>
<keyword evidence="4" id="KW-0548">Nucleotidyltransferase</keyword>
<dbReference type="InterPro" id="IPR000477">
    <property type="entry name" value="RT_dom"/>
</dbReference>
<dbReference type="CDD" id="cd09274">
    <property type="entry name" value="RNase_HI_RT_Ty3"/>
    <property type="match status" value="1"/>
</dbReference>
<dbReference type="GO" id="GO:0006508">
    <property type="term" value="P:proteolysis"/>
    <property type="evidence" value="ECO:0007669"/>
    <property type="project" value="UniProtKB-KW"/>
</dbReference>
<dbReference type="GO" id="GO:0003677">
    <property type="term" value="F:DNA binding"/>
    <property type="evidence" value="ECO:0007669"/>
    <property type="project" value="UniProtKB-KW"/>
</dbReference>
<feature type="domain" description="Reverse transcriptase" evidence="18">
    <location>
        <begin position="528"/>
        <end position="714"/>
    </location>
</feature>
<keyword evidence="12" id="KW-0695">RNA-directed DNA polymerase</keyword>
<evidence type="ECO:0000256" key="2">
    <source>
        <dbReference type="ARBA" id="ARBA00022670"/>
    </source>
</evidence>
<keyword evidence="10" id="KW-0694">RNA-binding</keyword>
<dbReference type="Pfam" id="PF00078">
    <property type="entry name" value="RVT_1"/>
    <property type="match status" value="1"/>
</dbReference>
<feature type="domain" description="CCHC-type" evidence="17">
    <location>
        <begin position="248"/>
        <end position="264"/>
    </location>
</feature>
<dbReference type="Gene3D" id="3.10.20.370">
    <property type="match status" value="1"/>
</dbReference>
<dbReference type="AlphaFoldDB" id="A0A162RJJ9"/>
<evidence type="ECO:0000256" key="3">
    <source>
        <dbReference type="ARBA" id="ARBA00022679"/>
    </source>
</evidence>
<accession>A0A162RJJ9</accession>
<evidence type="ECO:0000256" key="16">
    <source>
        <dbReference type="SAM" id="Coils"/>
    </source>
</evidence>
<dbReference type="SMART" id="SM00343">
    <property type="entry name" value="ZnF_C2HC"/>
    <property type="match status" value="1"/>
</dbReference>
<dbReference type="InterPro" id="IPR036875">
    <property type="entry name" value="Znf_CCHC_sf"/>
</dbReference>
<sequence length="1199" mass="134860">MAADHFASIMEIVRSQNEMQQQLLAQNQQRALDGGPPLPTYSGKREEDVLDFVETVNREANAGNWPEAQKMRLAKAALREIAAEWRWLHDAEVPQDWAGWSTALFSAFRKRYTFAEWESMVTRRVQLKDETGPQYALTKAKLRRHCPYPMTEADFIPYLIQGIRHRQFCTVLLQNPPLTITTFIQSYGLLEQNSDRAPDQELAQLEARIEKQSQEMAELRKEIGRTQRFQPYDQSRSQRLTAPPSGERRCYRCDQAGHLKRDCPLENKGYRTGNDKAGPLGLARQIGVVRAIVDSGASISVVRHTILMPIKSLIKPMTSILKMADRRFTETIGEVDVTIRWGTKSGRITLSVLKELSSDLIHGTDWIKSVGGISIYPSVSQLEVRSSTNAGDSHSSRCLVLNQTYSAEPGNEWVISNCVVTEKDRSSYVPILNLSMKTIVFPSRKEIPGVEAVEPAEWATVDEDVVGSLSLGQPNSESTPDFLHDTLENVPAKYRQDMETLLTRYQDLFHDMHLKSTTVAEHEINTGNHQPIRTALIGPWSSPVVMVPKKNGELRFCIDYRLLNAITVRDVYPLPRIDDFLDHLGGATVFTCLDLKSGYWQIPVGKSSQPKTAFITPDGLYESTRLPFGLCNGPATFHRVMDQVLSGLKWNVCLVYLDDVVICGKTFREHQDKLETVFLALQKAQLTLSLKKCTFAQNQVLCLEHQMTADGISPDPSKVAAIVDFPSPKGSSPGSRLTNLHSFLGVISYYRCFVNQFASLVAPLYNLLKKNTVWKWEKEEELAFQTIKMLLVSAPILKHPTAEGKFEVHVNASGIGLGAVLMQSDQVTNEYHPVAYLSRRLTSVETNYHSNELECLALVWSLTKLRHYLYDHMKGTENKVADALSRQPMTTCHPPSKGMTDVAGVCSIQHYSKEHLAAWQQGTRAPLFTLKGGILYRKGKDGEREFKLVVPSLLRREIIRSSHEDPDSGHFGVLKTKAKIVKNYWWPGLSVSVRAYVASCSFCQRNKTATTPPTGYLQSVTPHEKVFSLIGMDHLGPFTRTKTGNKYIIVAIDYLSKWVIAKPVVSKAAGSVCAFIENEIISQHSYPQRIVTDHGTSFTSKLLRDQLQKWGIEQSFAVTGHHQSNGQVERINRSLALAFKAHVNPTHSNWDTKISNATLAINTAKQASTEVTPFEIVYGRQPEFPNERQFPWPPTKQKP</sequence>
<dbReference type="SUPFAM" id="SSF53098">
    <property type="entry name" value="Ribonuclease H-like"/>
    <property type="match status" value="1"/>
</dbReference>
<protein>
    <recommendedName>
        <fullName evidence="1">RNA-directed DNA polymerase</fullName>
        <ecNumber evidence="1">2.7.7.49</ecNumber>
    </recommendedName>
</protein>
<keyword evidence="15" id="KW-0863">Zinc-finger</keyword>
<dbReference type="GO" id="GO:0003723">
    <property type="term" value="F:RNA binding"/>
    <property type="evidence" value="ECO:0007669"/>
    <property type="project" value="UniProtKB-KW"/>
</dbReference>
<keyword evidence="3" id="KW-0808">Transferase</keyword>
<dbReference type="Pfam" id="PF17921">
    <property type="entry name" value="Integrase_H2C2"/>
    <property type="match status" value="1"/>
</dbReference>
<dbReference type="PROSITE" id="PS50878">
    <property type="entry name" value="RT_POL"/>
    <property type="match status" value="1"/>
</dbReference>
<dbReference type="GO" id="GO:0042575">
    <property type="term" value="C:DNA polymerase complex"/>
    <property type="evidence" value="ECO:0007669"/>
    <property type="project" value="UniProtKB-ARBA"/>
</dbReference>
<dbReference type="Pfam" id="PF00098">
    <property type="entry name" value="zf-CCHC"/>
    <property type="match status" value="1"/>
</dbReference>
<keyword evidence="7" id="KW-0255">Endonuclease</keyword>
<dbReference type="FunFam" id="1.10.340.70:FF:000001">
    <property type="entry name" value="Retrovirus-related Pol polyprotein from transposon gypsy-like Protein"/>
    <property type="match status" value="1"/>
</dbReference>
<gene>
    <name evidence="20" type="ORF">APZ42_012712</name>
</gene>
<evidence type="ECO:0000259" key="17">
    <source>
        <dbReference type="PROSITE" id="PS50158"/>
    </source>
</evidence>
<keyword evidence="2" id="KW-0645">Protease</keyword>
<dbReference type="FunFam" id="3.10.10.10:FF:000007">
    <property type="entry name" value="Retrovirus-related Pol polyprotein from transposon 17.6-like Protein"/>
    <property type="match status" value="1"/>
</dbReference>
<dbReference type="InterPro" id="IPR012337">
    <property type="entry name" value="RNaseH-like_sf"/>
</dbReference>
<evidence type="ECO:0000256" key="11">
    <source>
        <dbReference type="ARBA" id="ARBA00022908"/>
    </source>
</evidence>
<evidence type="ECO:0000259" key="18">
    <source>
        <dbReference type="PROSITE" id="PS50878"/>
    </source>
</evidence>
<dbReference type="InterPro" id="IPR041588">
    <property type="entry name" value="Integrase_H2C2"/>
</dbReference>
<evidence type="ECO:0000256" key="13">
    <source>
        <dbReference type="ARBA" id="ARBA00023125"/>
    </source>
</evidence>
<organism evidence="20 21">
    <name type="scientific">Daphnia magna</name>
    <dbReference type="NCBI Taxonomy" id="35525"/>
    <lineage>
        <taxon>Eukaryota</taxon>
        <taxon>Metazoa</taxon>
        <taxon>Ecdysozoa</taxon>
        <taxon>Arthropoda</taxon>
        <taxon>Crustacea</taxon>
        <taxon>Branchiopoda</taxon>
        <taxon>Diplostraca</taxon>
        <taxon>Cladocera</taxon>
        <taxon>Anomopoda</taxon>
        <taxon>Daphniidae</taxon>
        <taxon>Daphnia</taxon>
    </lineage>
</organism>
<dbReference type="GO" id="GO:0008270">
    <property type="term" value="F:zinc ion binding"/>
    <property type="evidence" value="ECO:0007669"/>
    <property type="project" value="UniProtKB-KW"/>
</dbReference>
<comment type="caution">
    <text evidence="20">The sequence shown here is derived from an EMBL/GenBank/DDBJ whole genome shotgun (WGS) entry which is preliminary data.</text>
</comment>
<dbReference type="Gene3D" id="3.30.420.10">
    <property type="entry name" value="Ribonuclease H-like superfamily/Ribonuclease H"/>
    <property type="match status" value="1"/>
</dbReference>
<evidence type="ECO:0000256" key="4">
    <source>
        <dbReference type="ARBA" id="ARBA00022695"/>
    </source>
</evidence>
<dbReference type="Pfam" id="PF17919">
    <property type="entry name" value="RT_RNaseH_2"/>
    <property type="match status" value="1"/>
</dbReference>
<dbReference type="FunFam" id="3.10.20.370:FF:000001">
    <property type="entry name" value="Retrovirus-related Pol polyprotein from transposon 17.6-like protein"/>
    <property type="match status" value="1"/>
</dbReference>
<dbReference type="FunFam" id="3.30.70.270:FF:000020">
    <property type="entry name" value="Transposon Tf2-6 polyprotein-like Protein"/>
    <property type="match status" value="1"/>
</dbReference>
<keyword evidence="9" id="KW-0460">Magnesium</keyword>
<dbReference type="PANTHER" id="PTHR37984:SF5">
    <property type="entry name" value="PROTEIN NYNRIN-LIKE"/>
    <property type="match status" value="1"/>
</dbReference>
<dbReference type="CDD" id="cd00303">
    <property type="entry name" value="retropepsin_like"/>
    <property type="match status" value="1"/>
</dbReference>
<evidence type="ECO:0000256" key="6">
    <source>
        <dbReference type="ARBA" id="ARBA00022750"/>
    </source>
</evidence>
<dbReference type="Gene3D" id="3.10.10.10">
    <property type="entry name" value="HIV Type 1 Reverse Transcriptase, subunit A, domain 1"/>
    <property type="match status" value="1"/>
</dbReference>
<dbReference type="GO" id="GO:0004519">
    <property type="term" value="F:endonuclease activity"/>
    <property type="evidence" value="ECO:0007669"/>
    <property type="project" value="UniProtKB-KW"/>
</dbReference>
<dbReference type="InterPro" id="IPR043502">
    <property type="entry name" value="DNA/RNA_pol_sf"/>
</dbReference>
<keyword evidence="15" id="KW-0862">Zinc</keyword>
<dbReference type="InterPro" id="IPR041577">
    <property type="entry name" value="RT_RNaseH_2"/>
</dbReference>
<dbReference type="Gene3D" id="2.40.70.10">
    <property type="entry name" value="Acid Proteases"/>
    <property type="match status" value="1"/>
</dbReference>
<dbReference type="PROSITE" id="PS50994">
    <property type="entry name" value="INTEGRASE"/>
    <property type="match status" value="1"/>
</dbReference>
<evidence type="ECO:0000256" key="1">
    <source>
        <dbReference type="ARBA" id="ARBA00012493"/>
    </source>
</evidence>
<feature type="coiled-coil region" evidence="16">
    <location>
        <begin position="202"/>
        <end position="229"/>
    </location>
</feature>
<reference evidence="20 21" key="1">
    <citation type="submission" date="2016-03" db="EMBL/GenBank/DDBJ databases">
        <title>EvidentialGene: Evidence-directed Construction of Genes on Genomes.</title>
        <authorList>
            <person name="Gilbert D.G."/>
            <person name="Choi J.-H."/>
            <person name="Mockaitis K."/>
            <person name="Colbourne J."/>
            <person name="Pfrender M."/>
        </authorList>
    </citation>
    <scope>NUCLEOTIDE SEQUENCE [LARGE SCALE GENOMIC DNA]</scope>
    <source>
        <strain evidence="20 21">Xinb3</strain>
        <tissue evidence="20">Complete organism</tissue>
    </source>
</reference>